<dbReference type="AlphaFoldDB" id="A0A1M6X2M9"/>
<dbReference type="Proteomes" id="UP000184420">
    <property type="component" value="Unassembled WGS sequence"/>
</dbReference>
<reference evidence="1 2" key="1">
    <citation type="submission" date="2016-11" db="EMBL/GenBank/DDBJ databases">
        <authorList>
            <person name="Jaros S."/>
            <person name="Januszkiewicz K."/>
            <person name="Wedrychowicz H."/>
        </authorList>
    </citation>
    <scope>NUCLEOTIDE SEQUENCE [LARGE SCALE GENOMIC DNA]</scope>
    <source>
        <strain evidence="1 2">DSM 27406</strain>
    </source>
</reference>
<protein>
    <submittedName>
        <fullName evidence="1">Uncharacterized protein</fullName>
    </submittedName>
</protein>
<evidence type="ECO:0000313" key="1">
    <source>
        <dbReference type="EMBL" id="SHL00186.1"/>
    </source>
</evidence>
<dbReference type="OrthoDB" id="669443at2"/>
<sequence length="173" mass="19043">MRLYLSAILSAVLFFSVSCEKTETKTDADDRKFISMKLDNKIYLSENPKATAYLPKLDDSNPDNDYPVMEITGTTYTGDYITFKLAVPELPFHTGAYYSSETGNSMNIYLPSSNGETLNTGTSAGFVINITRINSQFVEGTFSGSLQDVSGSSSSRVVKDGTFRAVLKYQEAQ</sequence>
<dbReference type="PROSITE" id="PS51257">
    <property type="entry name" value="PROKAR_LIPOPROTEIN"/>
    <property type="match status" value="1"/>
</dbReference>
<proteinExistence type="predicted"/>
<dbReference type="EMBL" id="FRBL01000001">
    <property type="protein sequence ID" value="SHL00186.1"/>
    <property type="molecule type" value="Genomic_DNA"/>
</dbReference>
<gene>
    <name evidence="1" type="ORF">SAMN05444266_101867</name>
</gene>
<dbReference type="RefSeq" id="WP_073078301.1">
    <property type="nucleotide sequence ID" value="NZ_FRBL01000001.1"/>
</dbReference>
<keyword evidence="2" id="KW-1185">Reference proteome</keyword>
<name>A0A1M6X2M9_9BACT</name>
<accession>A0A1M6X2M9</accession>
<evidence type="ECO:0000313" key="2">
    <source>
        <dbReference type="Proteomes" id="UP000184420"/>
    </source>
</evidence>
<organism evidence="1 2">
    <name type="scientific">Chitinophaga jiangningensis</name>
    <dbReference type="NCBI Taxonomy" id="1419482"/>
    <lineage>
        <taxon>Bacteria</taxon>
        <taxon>Pseudomonadati</taxon>
        <taxon>Bacteroidota</taxon>
        <taxon>Chitinophagia</taxon>
        <taxon>Chitinophagales</taxon>
        <taxon>Chitinophagaceae</taxon>
        <taxon>Chitinophaga</taxon>
    </lineage>
</organism>